<dbReference type="Proteomes" id="UP001595616">
    <property type="component" value="Unassembled WGS sequence"/>
</dbReference>
<dbReference type="EC" id="1.-.-.-" evidence="2"/>
<dbReference type="PANTHER" id="PTHR37539">
    <property type="entry name" value="SECRETED PROTEIN-RELATED"/>
    <property type="match status" value="1"/>
</dbReference>
<protein>
    <submittedName>
        <fullName evidence="2">Oxygenase MpaB family protein</fullName>
        <ecNumber evidence="2">1.-.-.-</ecNumber>
    </submittedName>
</protein>
<dbReference type="PANTHER" id="PTHR37539:SF1">
    <property type="entry name" value="ER-BOUND OXYGENASE MPAB_MPAB'_RUBBER OXYGENASE CATALYTIC DOMAIN-CONTAINING PROTEIN"/>
    <property type="match status" value="1"/>
</dbReference>
<accession>A0ABV7Z0J7</accession>
<keyword evidence="2" id="KW-0560">Oxidoreductase</keyword>
<feature type="domain" description="ER-bound oxygenase mpaB/mpaB'/Rubber oxygenase catalytic" evidence="1">
    <location>
        <begin position="149"/>
        <end position="340"/>
    </location>
</feature>
<comment type="caution">
    <text evidence="2">The sequence shown here is derived from an EMBL/GenBank/DDBJ whole genome shotgun (WGS) entry which is preliminary data.</text>
</comment>
<gene>
    <name evidence="2" type="ORF">ACFOOI_16040</name>
</gene>
<organism evidence="2 3">
    <name type="scientific">Lacihabitans lacunae</name>
    <dbReference type="NCBI Taxonomy" id="1028214"/>
    <lineage>
        <taxon>Bacteria</taxon>
        <taxon>Pseudomonadati</taxon>
        <taxon>Bacteroidota</taxon>
        <taxon>Cytophagia</taxon>
        <taxon>Cytophagales</taxon>
        <taxon>Leadbetterellaceae</taxon>
        <taxon>Lacihabitans</taxon>
    </lineage>
</organism>
<dbReference type="EMBL" id="JBHRYQ010000001">
    <property type="protein sequence ID" value="MFC3812172.1"/>
    <property type="molecule type" value="Genomic_DNA"/>
</dbReference>
<proteinExistence type="predicted"/>
<dbReference type="InterPro" id="IPR018713">
    <property type="entry name" value="MPAB/Lcp_cat_dom"/>
</dbReference>
<dbReference type="InterPro" id="IPR037473">
    <property type="entry name" value="Lcp-like"/>
</dbReference>
<dbReference type="RefSeq" id="WP_379839039.1">
    <property type="nucleotide sequence ID" value="NZ_JBHRYQ010000001.1"/>
</dbReference>
<dbReference type="GO" id="GO:0016491">
    <property type="term" value="F:oxidoreductase activity"/>
    <property type="evidence" value="ECO:0007669"/>
    <property type="project" value="UniProtKB-KW"/>
</dbReference>
<name>A0ABV7Z0J7_9BACT</name>
<evidence type="ECO:0000313" key="3">
    <source>
        <dbReference type="Proteomes" id="UP001595616"/>
    </source>
</evidence>
<dbReference type="Pfam" id="PF09995">
    <property type="entry name" value="MPAB_Lcp_cat"/>
    <property type="match status" value="1"/>
</dbReference>
<reference evidence="3" key="1">
    <citation type="journal article" date="2019" name="Int. J. Syst. Evol. Microbiol.">
        <title>The Global Catalogue of Microorganisms (GCM) 10K type strain sequencing project: providing services to taxonomists for standard genome sequencing and annotation.</title>
        <authorList>
            <consortium name="The Broad Institute Genomics Platform"/>
            <consortium name="The Broad Institute Genome Sequencing Center for Infectious Disease"/>
            <person name="Wu L."/>
            <person name="Ma J."/>
        </authorList>
    </citation>
    <scope>NUCLEOTIDE SEQUENCE [LARGE SCALE GENOMIC DNA]</scope>
    <source>
        <strain evidence="3">CECT 7956</strain>
    </source>
</reference>
<evidence type="ECO:0000313" key="2">
    <source>
        <dbReference type="EMBL" id="MFC3812172.1"/>
    </source>
</evidence>
<keyword evidence="3" id="KW-1185">Reference proteome</keyword>
<sequence length="393" mass="45431">MELERIQYPTQSFNHYWEQPQWKSELIKLAEIPDKEEIFAFSKYYLKSDELAEAVIKELMASFSHAELFSFVDKALAQPELAKEYPYTSQLLKECLVFPEWVDVDKLEDGASFARKSGVLGLLVLRNFSLMGGYESAAVNKPLVFTSELKKVAGKRISETTEFWVNVIEENLFKSGTKGAAVILKVRLVHAMARYYVLKNPEWNSNAWGLPINAADLMATNLGFSLLFMKGLEKLGFELSEKEEEGFFHLWRFIGHYQGIPSELLPLNRKEAVRLLYIWTMTQPEGDADSIALAKSLLNIPKEPQFSGTKFQKWLIYEANLSFNQFFLSRNSCRNLGLPKSRLPFFPYISKMMVKILAFRYRNNRAEWVKKAREIQMEIKEKAMKDYGSLGKR</sequence>
<evidence type="ECO:0000259" key="1">
    <source>
        <dbReference type="Pfam" id="PF09995"/>
    </source>
</evidence>